<protein>
    <submittedName>
        <fullName evidence="3">UPF0045 protein ECM15</fullName>
    </submittedName>
</protein>
<comment type="similarity">
    <text evidence="1">Belongs to the UPF0045 family.</text>
</comment>
<organism evidence="3 4">
    <name type="scientific">Penicillium brasilianum</name>
    <dbReference type="NCBI Taxonomy" id="104259"/>
    <lineage>
        <taxon>Eukaryota</taxon>
        <taxon>Fungi</taxon>
        <taxon>Dikarya</taxon>
        <taxon>Ascomycota</taxon>
        <taxon>Pezizomycotina</taxon>
        <taxon>Eurotiomycetes</taxon>
        <taxon>Eurotiomycetidae</taxon>
        <taxon>Eurotiales</taxon>
        <taxon>Aspergillaceae</taxon>
        <taxon>Penicillium</taxon>
    </lineage>
</organism>
<dbReference type="EMBL" id="LJBN01000216">
    <property type="protein sequence ID" value="OOQ82576.1"/>
    <property type="molecule type" value="Genomic_DNA"/>
</dbReference>
<dbReference type="Proteomes" id="UP000190744">
    <property type="component" value="Unassembled WGS sequence"/>
</dbReference>
<evidence type="ECO:0000313" key="4">
    <source>
        <dbReference type="Proteomes" id="UP000190744"/>
    </source>
</evidence>
<evidence type="ECO:0000256" key="1">
    <source>
        <dbReference type="ARBA" id="ARBA00010272"/>
    </source>
</evidence>
<dbReference type="NCBIfam" id="TIGR00106">
    <property type="entry name" value="MTH1187 family thiamine-binding protein"/>
    <property type="match status" value="1"/>
</dbReference>
<dbReference type="PANTHER" id="PTHR33777:SF1">
    <property type="entry name" value="UPF0045 PROTEIN ECM15"/>
    <property type="match status" value="1"/>
</dbReference>
<comment type="caution">
    <text evidence="3">The sequence shown here is derived from an EMBL/GenBank/DDBJ whole genome shotgun (WGS) entry which is preliminary data.</text>
</comment>
<dbReference type="AlphaFoldDB" id="A0A1S9RAZ9"/>
<dbReference type="InterPro" id="IPR051614">
    <property type="entry name" value="UPF0045_domain"/>
</dbReference>
<proteinExistence type="inferred from homology"/>
<evidence type="ECO:0000313" key="3">
    <source>
        <dbReference type="EMBL" id="OOQ82576.1"/>
    </source>
</evidence>
<dbReference type="Pfam" id="PF01910">
    <property type="entry name" value="Thiamine_BP"/>
    <property type="match status" value="1"/>
</dbReference>
<feature type="domain" description="Thiamine-binding protein" evidence="2">
    <location>
        <begin position="16"/>
        <end position="107"/>
    </location>
</feature>
<accession>A0A1S9RAZ9</accession>
<dbReference type="InterPro" id="IPR002767">
    <property type="entry name" value="Thiamine_BP"/>
</dbReference>
<dbReference type="GO" id="GO:0005829">
    <property type="term" value="C:cytosol"/>
    <property type="evidence" value="ECO:0007669"/>
    <property type="project" value="TreeGrafter"/>
</dbReference>
<dbReference type="PANTHER" id="PTHR33777">
    <property type="entry name" value="UPF0045 PROTEIN ECM15"/>
    <property type="match status" value="1"/>
</dbReference>
<gene>
    <name evidence="3" type="primary">ECM15</name>
    <name evidence="3" type="ORF">PEBR_40244</name>
</gene>
<evidence type="ECO:0000259" key="2">
    <source>
        <dbReference type="Pfam" id="PF01910"/>
    </source>
</evidence>
<dbReference type="Gene3D" id="3.30.70.930">
    <property type="match status" value="1"/>
</dbReference>
<dbReference type="InterPro" id="IPR029756">
    <property type="entry name" value="MTH1187/YkoF-like"/>
</dbReference>
<name>A0A1S9RAZ9_PENBI</name>
<reference evidence="4" key="1">
    <citation type="submission" date="2015-09" db="EMBL/GenBank/DDBJ databases">
        <authorList>
            <person name="Fill T.P."/>
            <person name="Baretta J.F."/>
            <person name="de Almeida L.G."/>
            <person name="Rocha M."/>
            <person name="de Souza D.H."/>
            <person name="Malavazi I."/>
            <person name="Cerdeira L.T."/>
            <person name="Hong H."/>
            <person name="Samborskyy M."/>
            <person name="de Vasconcelos A.T."/>
            <person name="Leadlay P."/>
            <person name="Rodrigues-Filho E."/>
        </authorList>
    </citation>
    <scope>NUCLEOTIDE SEQUENCE [LARGE SCALE GENOMIC DNA]</scope>
    <source>
        <strain evidence="4">LaBioMMi 136</strain>
    </source>
</reference>
<sequence>MSIRAPSADTPSCCTADFSLIPIGSSASSYAHEIAGVQRLVRESGLKNEMHATGTRIEGPWDLVMRLIGTAHTCVHHSGIPRIQTDVRMLTRTDKDESVEEGMQEVEKILVADV</sequence>
<dbReference type="SUPFAM" id="SSF89957">
    <property type="entry name" value="MTH1187/YkoF-like"/>
    <property type="match status" value="1"/>
</dbReference>